<accession>A0A9P3PJM9</accession>
<evidence type="ECO:0000313" key="3">
    <source>
        <dbReference type="Proteomes" id="UP001063166"/>
    </source>
</evidence>
<comment type="caution">
    <text evidence="2">The sequence shown here is derived from an EMBL/GenBank/DDBJ whole genome shotgun (WGS) entry which is preliminary data.</text>
</comment>
<dbReference type="OrthoDB" id="3050907at2759"/>
<organism evidence="2 3">
    <name type="scientific">Lyophyllum shimeji</name>
    <name type="common">Hon-shimeji</name>
    <name type="synonym">Tricholoma shimeji</name>
    <dbReference type="NCBI Taxonomy" id="47721"/>
    <lineage>
        <taxon>Eukaryota</taxon>
        <taxon>Fungi</taxon>
        <taxon>Dikarya</taxon>
        <taxon>Basidiomycota</taxon>
        <taxon>Agaricomycotina</taxon>
        <taxon>Agaricomycetes</taxon>
        <taxon>Agaricomycetidae</taxon>
        <taxon>Agaricales</taxon>
        <taxon>Tricholomatineae</taxon>
        <taxon>Lyophyllaceae</taxon>
        <taxon>Lyophyllum</taxon>
    </lineage>
</organism>
<dbReference type="EMBL" id="BRPK01000004">
    <property type="protein sequence ID" value="GLB37440.1"/>
    <property type="molecule type" value="Genomic_DNA"/>
</dbReference>
<name>A0A9P3PJM9_LYOSH</name>
<dbReference type="Proteomes" id="UP001063166">
    <property type="component" value="Unassembled WGS sequence"/>
</dbReference>
<evidence type="ECO:0000313" key="2">
    <source>
        <dbReference type="EMBL" id="GLB37440.1"/>
    </source>
</evidence>
<reference evidence="2" key="1">
    <citation type="submission" date="2022-07" db="EMBL/GenBank/DDBJ databases">
        <title>The genome of Lyophyllum shimeji provides insight into the initial evolution of ectomycorrhizal fungal genome.</title>
        <authorList>
            <person name="Kobayashi Y."/>
            <person name="Shibata T."/>
            <person name="Hirakawa H."/>
            <person name="Shigenobu S."/>
            <person name="Nishiyama T."/>
            <person name="Yamada A."/>
            <person name="Hasebe M."/>
            <person name="Kawaguchi M."/>
        </authorList>
    </citation>
    <scope>NUCLEOTIDE SEQUENCE</scope>
    <source>
        <strain evidence="2">AT787</strain>
    </source>
</reference>
<feature type="compositionally biased region" description="Polar residues" evidence="1">
    <location>
        <begin position="141"/>
        <end position="160"/>
    </location>
</feature>
<evidence type="ECO:0000256" key="1">
    <source>
        <dbReference type="SAM" id="MobiDB-lite"/>
    </source>
</evidence>
<dbReference type="AlphaFoldDB" id="A0A9P3PJM9"/>
<gene>
    <name evidence="2" type="ORF">LshimejAT787_0404910</name>
</gene>
<proteinExistence type="predicted"/>
<keyword evidence="3" id="KW-1185">Reference proteome</keyword>
<feature type="region of interest" description="Disordered" evidence="1">
    <location>
        <begin position="134"/>
        <end position="174"/>
    </location>
</feature>
<protein>
    <submittedName>
        <fullName evidence="2">Uncharacterized protein</fullName>
    </submittedName>
</protein>
<sequence>MTSTLEPWERGLQAIPGPIQYTSTALSGLFWDPPSHSTQGAARMVPMPLYTNTPPRPVSPVPVPPKPRLSLLPYPDLFDFAMYDSRASYTSTAHFAFGDFPADMTASMDAVLLAAVQSDAHSYRHKITPFPKISYDDTPSKTRPASRSLASQDLNCSRQTAGDAARPPTMSRLSIEPHHPHFVLRIRK</sequence>